<keyword evidence="4" id="KW-1185">Reference proteome</keyword>
<organism evidence="3 4">
    <name type="scientific">Caulochytrium protostelioides</name>
    <dbReference type="NCBI Taxonomy" id="1555241"/>
    <lineage>
        <taxon>Eukaryota</taxon>
        <taxon>Fungi</taxon>
        <taxon>Fungi incertae sedis</taxon>
        <taxon>Chytridiomycota</taxon>
        <taxon>Chytridiomycota incertae sedis</taxon>
        <taxon>Chytridiomycetes</taxon>
        <taxon>Caulochytriales</taxon>
        <taxon>Caulochytriaceae</taxon>
        <taxon>Caulochytrium</taxon>
    </lineage>
</organism>
<proteinExistence type="predicted"/>
<dbReference type="OrthoDB" id="2133451at2759"/>
<evidence type="ECO:0000313" key="4">
    <source>
        <dbReference type="Proteomes" id="UP000274922"/>
    </source>
</evidence>
<dbReference type="PANTHER" id="PTHR45725">
    <property type="entry name" value="FORMIN HOMOLOGY 2 FAMILY MEMBER"/>
    <property type="match status" value="1"/>
</dbReference>
<protein>
    <submittedName>
        <fullName evidence="3">Uncharacterized protein</fullName>
    </submittedName>
</protein>
<dbReference type="EMBL" id="ML014119">
    <property type="protein sequence ID" value="RKP03701.1"/>
    <property type="molecule type" value="Genomic_DNA"/>
</dbReference>
<dbReference type="PANTHER" id="PTHR45725:SF18">
    <property type="entry name" value="ORC1-LIKE AAA ATPASE DOMAIN-CONTAINING PROTEIN"/>
    <property type="match status" value="1"/>
</dbReference>
<gene>
    <name evidence="3" type="ORF">CXG81DRAFT_23673</name>
</gene>
<evidence type="ECO:0000313" key="3">
    <source>
        <dbReference type="EMBL" id="RKP03701.1"/>
    </source>
</evidence>
<feature type="region of interest" description="Disordered" evidence="2">
    <location>
        <begin position="1"/>
        <end position="150"/>
    </location>
</feature>
<feature type="coiled-coil region" evidence="1">
    <location>
        <begin position="328"/>
        <end position="355"/>
    </location>
</feature>
<dbReference type="AlphaFoldDB" id="A0A4P9XEV9"/>
<evidence type="ECO:0000256" key="2">
    <source>
        <dbReference type="SAM" id="MobiDB-lite"/>
    </source>
</evidence>
<reference evidence="4" key="1">
    <citation type="journal article" date="2018" name="Nat. Microbiol.">
        <title>Leveraging single-cell genomics to expand the fungal tree of life.</title>
        <authorList>
            <person name="Ahrendt S.R."/>
            <person name="Quandt C.A."/>
            <person name="Ciobanu D."/>
            <person name="Clum A."/>
            <person name="Salamov A."/>
            <person name="Andreopoulos B."/>
            <person name="Cheng J.F."/>
            <person name="Woyke T."/>
            <person name="Pelin A."/>
            <person name="Henrissat B."/>
            <person name="Reynolds N.K."/>
            <person name="Benny G.L."/>
            <person name="Smith M.E."/>
            <person name="James T.Y."/>
            <person name="Grigoriev I.V."/>
        </authorList>
    </citation>
    <scope>NUCLEOTIDE SEQUENCE [LARGE SCALE GENOMIC DNA]</scope>
    <source>
        <strain evidence="4">ATCC 52028</strain>
    </source>
</reference>
<evidence type="ECO:0000256" key="1">
    <source>
        <dbReference type="SAM" id="Coils"/>
    </source>
</evidence>
<feature type="compositionally biased region" description="Low complexity" evidence="2">
    <location>
        <begin position="54"/>
        <end position="121"/>
    </location>
</feature>
<accession>A0A4P9XEV9</accession>
<sequence>MPATAADPAADVDGPAPASTPATDATSAACSSATSSTTTSPRPPRHHRADGTQSARSSTTTRTGTPRPASPAASPALGALKAPSWSPADPAAWQAAPSSAPTARAPAAEAASAASLASVRPESPPRRRAAMPREADAESERSGWTAASPAPVRAPISLGTLVGAAAASSSAIHQHAESLMSQHRSTIVDLWSQVQRNPWVSAQSSPRLGGRRDLASDSTSTVSVAGGAVSPSPSWPSGALATASGALATPSGGGGGGGRFRDLTPTGGRAGATPLDRLVAKLDEAFEYQHAVNCSTARASSLNYIAALNQWSRQMHLEKQLDLGRRQIHTLQNVVTDLEGTIDGLNQEMAQQTVRSSSLEVALQRTQNDLAMAVHEYRQAIRHQEELLAEHARVLTTMQRQRINQDFLVDSGILVATLWMVNTLLVRQPLRAALALTSLQGRRRRWVDQLSRLSMALLLFLRMRSAATSYGVHQQAGAFLIYFRNAGAVVQRLLYRMITGKSPPTVSPPPPAASKASTASTAAAGFASAPLASVIPGGYAAQTGPFSHTLANASPSPHPALIAASTTVATIAITPASPVADARADADASSSLVAQQSAAAAFELYSPLSYM</sequence>
<feature type="compositionally biased region" description="Low complexity" evidence="2">
    <location>
        <begin position="1"/>
        <end position="40"/>
    </location>
</feature>
<dbReference type="Proteomes" id="UP000274922">
    <property type="component" value="Unassembled WGS sequence"/>
</dbReference>
<feature type="compositionally biased region" description="Low complexity" evidence="2">
    <location>
        <begin position="236"/>
        <end position="250"/>
    </location>
</feature>
<dbReference type="STRING" id="1555241.A0A4P9XEV9"/>
<keyword evidence="1" id="KW-0175">Coiled coil</keyword>
<dbReference type="InterPro" id="IPR051425">
    <property type="entry name" value="Formin_Homology"/>
</dbReference>
<feature type="region of interest" description="Disordered" evidence="2">
    <location>
        <begin position="201"/>
        <end position="271"/>
    </location>
</feature>
<name>A0A4P9XEV9_9FUNG</name>
<feature type="compositionally biased region" description="Basic and acidic residues" evidence="2">
    <location>
        <begin position="131"/>
        <end position="141"/>
    </location>
</feature>